<evidence type="ECO:0000313" key="3">
    <source>
        <dbReference type="Proteomes" id="UP000663862"/>
    </source>
</evidence>
<organism evidence="2 3">
    <name type="scientific">Rotaria socialis</name>
    <dbReference type="NCBI Taxonomy" id="392032"/>
    <lineage>
        <taxon>Eukaryota</taxon>
        <taxon>Metazoa</taxon>
        <taxon>Spiralia</taxon>
        <taxon>Gnathifera</taxon>
        <taxon>Rotifera</taxon>
        <taxon>Eurotatoria</taxon>
        <taxon>Bdelloidea</taxon>
        <taxon>Philodinida</taxon>
        <taxon>Philodinidae</taxon>
        <taxon>Rotaria</taxon>
    </lineage>
</organism>
<dbReference type="AlphaFoldDB" id="A0A820XBR9"/>
<protein>
    <submittedName>
        <fullName evidence="2">Uncharacterized protein</fullName>
    </submittedName>
</protein>
<name>A0A820XBR9_9BILA</name>
<evidence type="ECO:0000313" key="2">
    <source>
        <dbReference type="EMBL" id="CAF4526278.1"/>
    </source>
</evidence>
<dbReference type="Proteomes" id="UP000663862">
    <property type="component" value="Unassembled WGS sequence"/>
</dbReference>
<accession>A0A820XBR9</accession>
<comment type="caution">
    <text evidence="2">The sequence shown here is derived from an EMBL/GenBank/DDBJ whole genome shotgun (WGS) entry which is preliminary data.</text>
</comment>
<reference evidence="2" key="1">
    <citation type="submission" date="2021-02" db="EMBL/GenBank/DDBJ databases">
        <authorList>
            <person name="Nowell W R."/>
        </authorList>
    </citation>
    <scope>NUCLEOTIDE SEQUENCE</scope>
</reference>
<gene>
    <name evidence="2" type="ORF">TSG867_LOCUS22941</name>
</gene>
<proteinExistence type="predicted"/>
<feature type="region of interest" description="Disordered" evidence="1">
    <location>
        <begin position="1"/>
        <end position="26"/>
    </location>
</feature>
<sequence>MGFDRNPMGSERFQSDPMVGWDGSTGEANQKSYSYLDQMSYESIFNDQSSDESIFNDQSSDEQILMMKHRIPIAPPTGIWRNWQKVCLKVTVFCGRTHGIGATWRHYSGRKLS</sequence>
<dbReference type="EMBL" id="CAJOBQ010001920">
    <property type="protein sequence ID" value="CAF4526278.1"/>
    <property type="molecule type" value="Genomic_DNA"/>
</dbReference>
<evidence type="ECO:0000256" key="1">
    <source>
        <dbReference type="SAM" id="MobiDB-lite"/>
    </source>
</evidence>